<dbReference type="InterPro" id="IPR046335">
    <property type="entry name" value="LacI/GalR-like_sensor"/>
</dbReference>
<keyword evidence="1" id="KW-0805">Transcription regulation</keyword>
<proteinExistence type="predicted"/>
<dbReference type="RefSeq" id="WP_184654471.1">
    <property type="nucleotide sequence ID" value="NZ_JACHBU010000003.1"/>
</dbReference>
<reference evidence="6 7" key="1">
    <citation type="submission" date="2020-08" db="EMBL/GenBank/DDBJ databases">
        <title>The Agave Microbiome: Exploring the role of microbial communities in plant adaptations to desert environments.</title>
        <authorList>
            <person name="Partida-Martinez L.P."/>
        </authorList>
    </citation>
    <scope>NUCLEOTIDE SEQUENCE [LARGE SCALE GENOMIC DNA]</scope>
    <source>
        <strain evidence="6 7">AS3.12</strain>
    </source>
</reference>
<evidence type="ECO:0000259" key="5">
    <source>
        <dbReference type="PROSITE" id="PS50932"/>
    </source>
</evidence>
<dbReference type="Gene3D" id="1.10.260.40">
    <property type="entry name" value="lambda repressor-like DNA-binding domains"/>
    <property type="match status" value="1"/>
</dbReference>
<evidence type="ECO:0000256" key="1">
    <source>
        <dbReference type="ARBA" id="ARBA00023015"/>
    </source>
</evidence>
<feature type="domain" description="HTH lacI-type" evidence="5">
    <location>
        <begin position="8"/>
        <end position="62"/>
    </location>
</feature>
<evidence type="ECO:0000256" key="3">
    <source>
        <dbReference type="ARBA" id="ARBA00023163"/>
    </source>
</evidence>
<organism evidence="6 7">
    <name type="scientific">Rhizobium soli</name>
    <dbReference type="NCBI Taxonomy" id="424798"/>
    <lineage>
        <taxon>Bacteria</taxon>
        <taxon>Pseudomonadati</taxon>
        <taxon>Pseudomonadota</taxon>
        <taxon>Alphaproteobacteria</taxon>
        <taxon>Hyphomicrobiales</taxon>
        <taxon>Rhizobiaceae</taxon>
        <taxon>Rhizobium/Agrobacterium group</taxon>
        <taxon>Rhizobium</taxon>
    </lineage>
</organism>
<dbReference type="SUPFAM" id="SSF53822">
    <property type="entry name" value="Periplasmic binding protein-like I"/>
    <property type="match status" value="1"/>
</dbReference>
<evidence type="ECO:0000313" key="7">
    <source>
        <dbReference type="Proteomes" id="UP000585437"/>
    </source>
</evidence>
<evidence type="ECO:0000256" key="4">
    <source>
        <dbReference type="SAM" id="MobiDB-lite"/>
    </source>
</evidence>
<feature type="region of interest" description="Disordered" evidence="4">
    <location>
        <begin position="340"/>
        <end position="359"/>
    </location>
</feature>
<dbReference type="EMBL" id="JACHBU010000003">
    <property type="protein sequence ID" value="MBB6508513.1"/>
    <property type="molecule type" value="Genomic_DNA"/>
</dbReference>
<dbReference type="InterPro" id="IPR010982">
    <property type="entry name" value="Lambda_DNA-bd_dom_sf"/>
</dbReference>
<dbReference type="Proteomes" id="UP000585437">
    <property type="component" value="Unassembled WGS sequence"/>
</dbReference>
<keyword evidence="7" id="KW-1185">Reference proteome</keyword>
<dbReference type="PANTHER" id="PTHR30146:SF109">
    <property type="entry name" value="HTH-TYPE TRANSCRIPTIONAL REGULATOR GALS"/>
    <property type="match status" value="1"/>
</dbReference>
<dbReference type="Gene3D" id="3.40.50.2300">
    <property type="match status" value="2"/>
</dbReference>
<keyword evidence="3" id="KW-0804">Transcription</keyword>
<dbReference type="GO" id="GO:0003700">
    <property type="term" value="F:DNA-binding transcription factor activity"/>
    <property type="evidence" value="ECO:0007669"/>
    <property type="project" value="TreeGrafter"/>
</dbReference>
<dbReference type="InterPro" id="IPR000843">
    <property type="entry name" value="HTH_LacI"/>
</dbReference>
<evidence type="ECO:0000256" key="2">
    <source>
        <dbReference type="ARBA" id="ARBA00023125"/>
    </source>
</evidence>
<dbReference type="SMART" id="SM00354">
    <property type="entry name" value="HTH_LACI"/>
    <property type="match status" value="1"/>
</dbReference>
<keyword evidence="2" id="KW-0238">DNA-binding</keyword>
<dbReference type="Pfam" id="PF00356">
    <property type="entry name" value="LacI"/>
    <property type="match status" value="1"/>
</dbReference>
<protein>
    <submittedName>
        <fullName evidence="6">LacI family transcriptional regulator</fullName>
    </submittedName>
</protein>
<sequence length="359" mass="36969">MAPIRPGSNMTAIASALGVSAATVSNALSGKGRVSPELGAKIRAKAEELGYVPSVTARALRTGRSRVIGLVLPDIANPLFPQIAQAIENAAADAGYGVLIADSRGDSSMQTLAIQRLVERQVDGIVIVPRLGTRIADLGCPVAVIDSPSTPGNTVSSDHWQGGQVVADHLVGLGHRNFVLIGANPLSNVQNDRIGGMKSRLPKGARFETIWIEKLEALAGAGCSLGLKQKVELGFTAFAATSDLHALRALTELQQAGIRIPQQASVTGFDDLVWSSVVSPGLTTVRQDMAAIAEIAVGALVGVIGDDAAEPDAATITVGVTAVAKTDRVPMTLVARQTTASVSSPDFSPASPALEGNDP</sequence>
<dbReference type="InterPro" id="IPR028082">
    <property type="entry name" value="Peripla_BP_I"/>
</dbReference>
<evidence type="ECO:0000313" key="6">
    <source>
        <dbReference type="EMBL" id="MBB6508513.1"/>
    </source>
</evidence>
<comment type="caution">
    <text evidence="6">The sequence shown here is derived from an EMBL/GenBank/DDBJ whole genome shotgun (WGS) entry which is preliminary data.</text>
</comment>
<dbReference type="GO" id="GO:0000976">
    <property type="term" value="F:transcription cis-regulatory region binding"/>
    <property type="evidence" value="ECO:0007669"/>
    <property type="project" value="TreeGrafter"/>
</dbReference>
<dbReference type="PANTHER" id="PTHR30146">
    <property type="entry name" value="LACI-RELATED TRANSCRIPTIONAL REPRESSOR"/>
    <property type="match status" value="1"/>
</dbReference>
<accession>A0A7X0JJ37</accession>
<dbReference type="CDD" id="cd01392">
    <property type="entry name" value="HTH_LacI"/>
    <property type="match status" value="1"/>
</dbReference>
<dbReference type="PROSITE" id="PS50932">
    <property type="entry name" value="HTH_LACI_2"/>
    <property type="match status" value="1"/>
</dbReference>
<name>A0A7X0JJ37_9HYPH</name>
<dbReference type="Pfam" id="PF13377">
    <property type="entry name" value="Peripla_BP_3"/>
    <property type="match status" value="1"/>
</dbReference>
<dbReference type="AlphaFoldDB" id="A0A7X0JJ37"/>
<dbReference type="CDD" id="cd06267">
    <property type="entry name" value="PBP1_LacI_sugar_binding-like"/>
    <property type="match status" value="1"/>
</dbReference>
<gene>
    <name evidence="6" type="ORF">F4695_001862</name>
</gene>
<dbReference type="SUPFAM" id="SSF47413">
    <property type="entry name" value="lambda repressor-like DNA-binding domains"/>
    <property type="match status" value="1"/>
</dbReference>